<dbReference type="AlphaFoldDB" id="A0A3Q2X9W1"/>
<evidence type="ECO:0000313" key="1">
    <source>
        <dbReference type="Ensembl" id="ENSHCOP00000000688.1"/>
    </source>
</evidence>
<sequence>MERCRRSRWVCAEHHFMFHRGIKDTSVGVYSVRQCGSNEIEESGVTLKDQAVLGNLPNMRVTLEITGTLKVIMDLEGYRVIVKCGPV</sequence>
<dbReference type="Proteomes" id="UP000264820">
    <property type="component" value="Unplaced"/>
</dbReference>
<proteinExistence type="predicted"/>
<accession>A0A3Q2X9W1</accession>
<dbReference type="Ensembl" id="ENSHCOT00000013354.1">
    <property type="protein sequence ID" value="ENSHCOP00000000688.1"/>
    <property type="gene ID" value="ENSHCOG00000001549.1"/>
</dbReference>
<keyword evidence="2" id="KW-1185">Reference proteome</keyword>
<protein>
    <submittedName>
        <fullName evidence="1">Uncharacterized protein</fullName>
    </submittedName>
</protein>
<evidence type="ECO:0000313" key="2">
    <source>
        <dbReference type="Proteomes" id="UP000264820"/>
    </source>
</evidence>
<reference evidence="1" key="2">
    <citation type="submission" date="2025-09" db="UniProtKB">
        <authorList>
            <consortium name="Ensembl"/>
        </authorList>
    </citation>
    <scope>IDENTIFICATION</scope>
</reference>
<name>A0A3Q2X9W1_HIPCM</name>
<organism evidence="1 2">
    <name type="scientific">Hippocampus comes</name>
    <name type="common">Tiger tail seahorse</name>
    <dbReference type="NCBI Taxonomy" id="109280"/>
    <lineage>
        <taxon>Eukaryota</taxon>
        <taxon>Metazoa</taxon>
        <taxon>Chordata</taxon>
        <taxon>Craniata</taxon>
        <taxon>Vertebrata</taxon>
        <taxon>Euteleostomi</taxon>
        <taxon>Actinopterygii</taxon>
        <taxon>Neopterygii</taxon>
        <taxon>Teleostei</taxon>
        <taxon>Neoteleostei</taxon>
        <taxon>Acanthomorphata</taxon>
        <taxon>Syngnathiaria</taxon>
        <taxon>Syngnathiformes</taxon>
        <taxon>Syngnathoidei</taxon>
        <taxon>Syngnathidae</taxon>
        <taxon>Hippocampus</taxon>
    </lineage>
</organism>
<reference evidence="1" key="1">
    <citation type="submission" date="2025-08" db="UniProtKB">
        <authorList>
            <consortium name="Ensembl"/>
        </authorList>
    </citation>
    <scope>IDENTIFICATION</scope>
</reference>